<feature type="domain" description="C2H2-type" evidence="14">
    <location>
        <begin position="330"/>
        <end position="357"/>
    </location>
</feature>
<evidence type="ECO:0000256" key="9">
    <source>
        <dbReference type="ARBA" id="ARBA00023125"/>
    </source>
</evidence>
<evidence type="ECO:0000256" key="2">
    <source>
        <dbReference type="ARBA" id="ARBA00004123"/>
    </source>
</evidence>
<dbReference type="SUPFAM" id="SSF57667">
    <property type="entry name" value="beta-beta-alpha zinc fingers"/>
    <property type="match status" value="6"/>
</dbReference>
<proteinExistence type="inferred from homology"/>
<feature type="domain" description="C2H2-type" evidence="14">
    <location>
        <begin position="302"/>
        <end position="329"/>
    </location>
</feature>
<dbReference type="GO" id="GO:0000981">
    <property type="term" value="F:DNA-binding transcription factor activity, RNA polymerase II-specific"/>
    <property type="evidence" value="ECO:0007669"/>
    <property type="project" value="TreeGrafter"/>
</dbReference>
<keyword evidence="4" id="KW-0479">Metal-binding</keyword>
<dbReference type="AlphaFoldDB" id="A0A8C6LTW6"/>
<comment type="subcellular location">
    <subcellularLocation>
        <location evidence="2">Nucleus</location>
    </subcellularLocation>
</comment>
<comment type="similarity">
    <text evidence="3">Belongs to the krueppel C2H2-type zinc-finger protein family.</text>
</comment>
<evidence type="ECO:0000256" key="11">
    <source>
        <dbReference type="ARBA" id="ARBA00023242"/>
    </source>
</evidence>
<dbReference type="Proteomes" id="UP000694548">
    <property type="component" value="Unassembled WGS sequence"/>
</dbReference>
<dbReference type="PANTHER" id="PTHR23226:SF240">
    <property type="entry name" value="GASTRULA ZINC FINGER PROTEIN XLCGF26.1-LIKE-RELATED"/>
    <property type="match status" value="1"/>
</dbReference>
<feature type="domain" description="C2H2-type" evidence="14">
    <location>
        <begin position="554"/>
        <end position="581"/>
    </location>
</feature>
<keyword evidence="8" id="KW-0805">Transcription regulation</keyword>
<feature type="domain" description="C2H2-type" evidence="14">
    <location>
        <begin position="470"/>
        <end position="497"/>
    </location>
</feature>
<dbReference type="GO" id="GO:0008270">
    <property type="term" value="F:zinc ion binding"/>
    <property type="evidence" value="ECO:0007669"/>
    <property type="project" value="UniProtKB-KW"/>
</dbReference>
<keyword evidence="9" id="KW-0238">DNA-binding</keyword>
<evidence type="ECO:0000256" key="8">
    <source>
        <dbReference type="ARBA" id="ARBA00023015"/>
    </source>
</evidence>
<dbReference type="FunFam" id="3.30.160.60:FF:000100">
    <property type="entry name" value="Zinc finger 45-like"/>
    <property type="match status" value="1"/>
</dbReference>
<evidence type="ECO:0000313" key="16">
    <source>
        <dbReference type="Proteomes" id="UP000694548"/>
    </source>
</evidence>
<feature type="domain" description="C2H2-type" evidence="14">
    <location>
        <begin position="414"/>
        <end position="441"/>
    </location>
</feature>
<dbReference type="GeneTree" id="ENSGT00950000183052"/>
<feature type="domain" description="C2H2-type" evidence="14">
    <location>
        <begin position="498"/>
        <end position="525"/>
    </location>
</feature>
<feature type="compositionally biased region" description="Polar residues" evidence="13">
    <location>
        <begin position="141"/>
        <end position="156"/>
    </location>
</feature>
<feature type="compositionally biased region" description="Polar residues" evidence="13">
    <location>
        <begin position="254"/>
        <end position="265"/>
    </location>
</feature>
<protein>
    <recommendedName>
        <fullName evidence="14">C2H2-type domain-containing protein</fullName>
    </recommendedName>
</protein>
<reference evidence="15" key="1">
    <citation type="submission" date="2025-08" db="UniProtKB">
        <authorList>
            <consortium name="Ensembl"/>
        </authorList>
    </citation>
    <scope>IDENTIFICATION</scope>
</reference>
<dbReference type="FunFam" id="3.30.160.60:FF:000912">
    <property type="entry name" value="Zinc finger protein 660"/>
    <property type="match status" value="2"/>
</dbReference>
<evidence type="ECO:0000256" key="12">
    <source>
        <dbReference type="PROSITE-ProRule" id="PRU00042"/>
    </source>
</evidence>
<feature type="domain" description="C2H2-type" evidence="14">
    <location>
        <begin position="442"/>
        <end position="469"/>
    </location>
</feature>
<comment type="function">
    <text evidence="1">May be involved in transcriptional regulation.</text>
</comment>
<dbReference type="GO" id="GO:0000122">
    <property type="term" value="P:negative regulation of transcription by RNA polymerase II"/>
    <property type="evidence" value="ECO:0007669"/>
    <property type="project" value="UniProtKB-ARBA"/>
</dbReference>
<reference evidence="15" key="2">
    <citation type="submission" date="2025-09" db="UniProtKB">
        <authorList>
            <consortium name="Ensembl"/>
        </authorList>
    </citation>
    <scope>IDENTIFICATION</scope>
</reference>
<dbReference type="InterPro" id="IPR013087">
    <property type="entry name" value="Znf_C2H2_type"/>
</dbReference>
<evidence type="ECO:0000256" key="7">
    <source>
        <dbReference type="ARBA" id="ARBA00022833"/>
    </source>
</evidence>
<evidence type="ECO:0000256" key="13">
    <source>
        <dbReference type="SAM" id="MobiDB-lite"/>
    </source>
</evidence>
<evidence type="ECO:0000256" key="10">
    <source>
        <dbReference type="ARBA" id="ARBA00023163"/>
    </source>
</evidence>
<dbReference type="PROSITE" id="PS50157">
    <property type="entry name" value="ZINC_FINGER_C2H2_2"/>
    <property type="match status" value="10"/>
</dbReference>
<dbReference type="PROSITE" id="PS00028">
    <property type="entry name" value="ZINC_FINGER_C2H2_1"/>
    <property type="match status" value="10"/>
</dbReference>
<dbReference type="FunFam" id="3.30.160.60:FF:000097">
    <property type="entry name" value="Zinc finger protein"/>
    <property type="match status" value="1"/>
</dbReference>
<evidence type="ECO:0000256" key="1">
    <source>
        <dbReference type="ARBA" id="ARBA00003767"/>
    </source>
</evidence>
<evidence type="ECO:0000256" key="4">
    <source>
        <dbReference type="ARBA" id="ARBA00022723"/>
    </source>
</evidence>
<organism evidence="15 16">
    <name type="scientific">Nothobranchius furzeri</name>
    <name type="common">Turquoise killifish</name>
    <dbReference type="NCBI Taxonomy" id="105023"/>
    <lineage>
        <taxon>Eukaryota</taxon>
        <taxon>Metazoa</taxon>
        <taxon>Chordata</taxon>
        <taxon>Craniata</taxon>
        <taxon>Vertebrata</taxon>
        <taxon>Euteleostomi</taxon>
        <taxon>Actinopterygii</taxon>
        <taxon>Neopterygii</taxon>
        <taxon>Teleostei</taxon>
        <taxon>Neoteleostei</taxon>
        <taxon>Acanthomorphata</taxon>
        <taxon>Ovalentaria</taxon>
        <taxon>Atherinomorphae</taxon>
        <taxon>Cyprinodontiformes</taxon>
        <taxon>Nothobranchiidae</taxon>
        <taxon>Nothobranchius</taxon>
    </lineage>
</organism>
<evidence type="ECO:0000256" key="3">
    <source>
        <dbReference type="ARBA" id="ARBA00006991"/>
    </source>
</evidence>
<dbReference type="FunFam" id="3.30.160.60:FF:000508">
    <property type="entry name" value="Myeloid zinc finger 1"/>
    <property type="match status" value="3"/>
</dbReference>
<evidence type="ECO:0000256" key="5">
    <source>
        <dbReference type="ARBA" id="ARBA00022737"/>
    </source>
</evidence>
<keyword evidence="10" id="KW-0804">Transcription</keyword>
<keyword evidence="16" id="KW-1185">Reference proteome</keyword>
<dbReference type="GO" id="GO:0042802">
    <property type="term" value="F:identical protein binding"/>
    <property type="evidence" value="ECO:0007669"/>
    <property type="project" value="UniProtKB-ARBA"/>
</dbReference>
<keyword evidence="5" id="KW-0677">Repeat</keyword>
<feature type="region of interest" description="Disordered" evidence="13">
    <location>
        <begin position="119"/>
        <end position="156"/>
    </location>
</feature>
<dbReference type="GO" id="GO:0005634">
    <property type="term" value="C:nucleus"/>
    <property type="evidence" value="ECO:0007669"/>
    <property type="project" value="UniProtKB-SubCell"/>
</dbReference>
<evidence type="ECO:0000256" key="6">
    <source>
        <dbReference type="ARBA" id="ARBA00022771"/>
    </source>
</evidence>
<sequence length="586" mass="65887">MRELTLVSSGGNGSFITFSVPSQFAAEHGWVSPEMPISEQKLEETGLLCQERCVKIMALVKEEAHEEQSAGEDQQEPELLHIKEEQDDLWTSLEREQLHLKETDAARFLFNAGSIKSEDDEEKTLVSQLHQQQTEDRDVPASSSADHVTAEMTSHLATRSSGCCVSVKIMALVKEEAHEEQSAGEDQQEPEHLHIKEEQDDLWTSLEREQLHLKETDAARFLFTAGSIKSEDDEEKPLVSQLHQQQTEDRDVPASSSADHVTAEMTSHLATRSSGCCVSKECVIVKQHADSCREVQKKTKTFSCDHCGKEFMGKSSLNSHMRIHTGQKPFACELCGQRFRYKTSLNSHMSAHTGQKPFVCELCGQRFSHKTSLNSHMSVHTGQKPFACELCGKGFNRKTDLNRHTRVHTGQKPFACELCGQRFRYKTSLNSHMSAHTGQKPFACELCGKGFNRKKDLNRHTRVHTGHKPFICELCGQRFSHKTSLNSHMSVHTGQKPFACGLCGKGFTRKTDLNRHTRVHTAQKPFACELCGQRFRYKTSLKCHMSAHTGQKPLACELCGKGFNRKRDLNNHTSVHPGQKPFGCVT</sequence>
<feature type="domain" description="C2H2-type" evidence="14">
    <location>
        <begin position="526"/>
        <end position="553"/>
    </location>
</feature>
<dbReference type="Pfam" id="PF00096">
    <property type="entry name" value="zf-C2H2"/>
    <property type="match status" value="9"/>
</dbReference>
<evidence type="ECO:0000259" key="14">
    <source>
        <dbReference type="PROSITE" id="PS50157"/>
    </source>
</evidence>
<keyword evidence="7" id="KW-0862">Zinc</keyword>
<dbReference type="PANTHER" id="PTHR23226">
    <property type="entry name" value="ZINC FINGER AND SCAN DOMAIN-CONTAINING"/>
    <property type="match status" value="1"/>
</dbReference>
<dbReference type="FunFam" id="3.30.160.60:FF:001963">
    <property type="entry name" value="Replication initiator 1"/>
    <property type="match status" value="2"/>
</dbReference>
<keyword evidence="6 12" id="KW-0863">Zinc-finger</keyword>
<feature type="region of interest" description="Disordered" evidence="13">
    <location>
        <begin position="232"/>
        <end position="265"/>
    </location>
</feature>
<accession>A0A8C6LTW6</accession>
<feature type="domain" description="C2H2-type" evidence="14">
    <location>
        <begin position="386"/>
        <end position="413"/>
    </location>
</feature>
<dbReference type="Gene3D" id="3.30.160.60">
    <property type="entry name" value="Classic Zinc Finger"/>
    <property type="match status" value="10"/>
</dbReference>
<evidence type="ECO:0000313" key="15">
    <source>
        <dbReference type="Ensembl" id="ENSNFUP00015024632.1"/>
    </source>
</evidence>
<dbReference type="SMART" id="SM00355">
    <property type="entry name" value="ZnF_C2H2"/>
    <property type="match status" value="10"/>
</dbReference>
<dbReference type="Ensembl" id="ENSNFUT00015025750.1">
    <property type="protein sequence ID" value="ENSNFUP00015024632.1"/>
    <property type="gene ID" value="ENSNFUG00015011929.1"/>
</dbReference>
<name>A0A8C6LTW6_NOTFU</name>
<feature type="domain" description="C2H2-type" evidence="14">
    <location>
        <begin position="358"/>
        <end position="385"/>
    </location>
</feature>
<dbReference type="GO" id="GO:0000978">
    <property type="term" value="F:RNA polymerase II cis-regulatory region sequence-specific DNA binding"/>
    <property type="evidence" value="ECO:0007669"/>
    <property type="project" value="TreeGrafter"/>
</dbReference>
<dbReference type="InterPro" id="IPR036236">
    <property type="entry name" value="Znf_C2H2_sf"/>
</dbReference>
<dbReference type="FunFam" id="3.30.160.60:FF:001465">
    <property type="entry name" value="Zinc finger protein 560"/>
    <property type="match status" value="1"/>
</dbReference>
<keyword evidence="11" id="KW-0539">Nucleus</keyword>